<reference evidence="1" key="1">
    <citation type="journal article" date="2023" name="GigaByte">
        <title>Genome assembly of the bearded iris, Iris pallida Lam.</title>
        <authorList>
            <person name="Bruccoleri R.E."/>
            <person name="Oakeley E.J."/>
            <person name="Faust A.M.E."/>
            <person name="Altorfer M."/>
            <person name="Dessus-Babus S."/>
            <person name="Burckhardt D."/>
            <person name="Oertli M."/>
            <person name="Naumann U."/>
            <person name="Petersen F."/>
            <person name="Wong J."/>
        </authorList>
    </citation>
    <scope>NUCLEOTIDE SEQUENCE</scope>
    <source>
        <strain evidence="1">GSM-AAB239-AS_SAM_17_03QT</strain>
    </source>
</reference>
<reference evidence="1" key="2">
    <citation type="submission" date="2023-04" db="EMBL/GenBank/DDBJ databases">
        <authorList>
            <person name="Bruccoleri R.E."/>
            <person name="Oakeley E.J."/>
            <person name="Faust A.-M."/>
            <person name="Dessus-Babus S."/>
            <person name="Altorfer M."/>
            <person name="Burckhardt D."/>
            <person name="Oertli M."/>
            <person name="Naumann U."/>
            <person name="Petersen F."/>
            <person name="Wong J."/>
        </authorList>
    </citation>
    <scope>NUCLEOTIDE SEQUENCE</scope>
    <source>
        <strain evidence="1">GSM-AAB239-AS_SAM_17_03QT</strain>
        <tissue evidence="1">Leaf</tissue>
    </source>
</reference>
<comment type="caution">
    <text evidence="1">The sequence shown here is derived from an EMBL/GenBank/DDBJ whole genome shotgun (WGS) entry which is preliminary data.</text>
</comment>
<keyword evidence="2" id="KW-1185">Reference proteome</keyword>
<gene>
    <name evidence="1" type="ORF">M6B38_317360</name>
</gene>
<dbReference type="AlphaFoldDB" id="A0AAX6HCZ3"/>
<accession>A0AAX6HCZ3</accession>
<dbReference type="EMBL" id="JANAVB010010359">
    <property type="protein sequence ID" value="KAJ6838950.1"/>
    <property type="molecule type" value="Genomic_DNA"/>
</dbReference>
<protein>
    <submittedName>
        <fullName evidence="1">Uncharacterized protein</fullName>
    </submittedName>
</protein>
<evidence type="ECO:0000313" key="1">
    <source>
        <dbReference type="EMBL" id="KAJ6838950.1"/>
    </source>
</evidence>
<name>A0AAX6HCZ3_IRIPA</name>
<organism evidence="1 2">
    <name type="scientific">Iris pallida</name>
    <name type="common">Sweet iris</name>
    <dbReference type="NCBI Taxonomy" id="29817"/>
    <lineage>
        <taxon>Eukaryota</taxon>
        <taxon>Viridiplantae</taxon>
        <taxon>Streptophyta</taxon>
        <taxon>Embryophyta</taxon>
        <taxon>Tracheophyta</taxon>
        <taxon>Spermatophyta</taxon>
        <taxon>Magnoliopsida</taxon>
        <taxon>Liliopsida</taxon>
        <taxon>Asparagales</taxon>
        <taxon>Iridaceae</taxon>
        <taxon>Iridoideae</taxon>
        <taxon>Irideae</taxon>
        <taxon>Iris</taxon>
    </lineage>
</organism>
<proteinExistence type="predicted"/>
<evidence type="ECO:0000313" key="2">
    <source>
        <dbReference type="Proteomes" id="UP001140949"/>
    </source>
</evidence>
<dbReference type="Proteomes" id="UP001140949">
    <property type="component" value="Unassembled WGS sequence"/>
</dbReference>
<sequence>MYACTKASTARQWPTDGAVLGLTVADSERKSGIGVDVHAVRSTCGKQRSRRMRLWRGCTDDGQGEAYLARRVHRLLW</sequence>